<accession>A0A077WBT7</accession>
<comment type="subunit">
    <text evidence="7">Heterodimer of an alpha and a beta subunit.</text>
</comment>
<reference evidence="9" key="1">
    <citation type="journal article" date="2014" name="Genome Announc.">
        <title>De novo whole-genome sequence and genome annotation of Lichtheimia ramosa.</title>
        <authorList>
            <person name="Linde J."/>
            <person name="Schwartze V."/>
            <person name="Binder U."/>
            <person name="Lass-Florl C."/>
            <person name="Voigt K."/>
            <person name="Horn F."/>
        </authorList>
    </citation>
    <scope>NUCLEOTIDE SEQUENCE</scope>
    <source>
        <strain evidence="9">JMRC FSU:6197</strain>
    </source>
</reference>
<evidence type="ECO:0000256" key="7">
    <source>
        <dbReference type="PIRNR" id="PIRNR000090"/>
    </source>
</evidence>
<comment type="similarity">
    <text evidence="2 7">Belongs to the ETF beta-subunit/FixA family.</text>
</comment>
<evidence type="ECO:0000313" key="9">
    <source>
        <dbReference type="EMBL" id="CDS05201.1"/>
    </source>
</evidence>
<comment type="cofactor">
    <cofactor evidence="7">
        <name>FAD</name>
        <dbReference type="ChEBI" id="CHEBI:57692"/>
    </cofactor>
    <text evidence="7">Binds 1 FAD per dimer.</text>
</comment>
<proteinExistence type="inferred from homology"/>
<dbReference type="InterPro" id="IPR000049">
    <property type="entry name" value="ET-Flavoprotein_bsu_CS"/>
</dbReference>
<dbReference type="CDD" id="cd01714">
    <property type="entry name" value="ETF_beta"/>
    <property type="match status" value="1"/>
</dbReference>
<protein>
    <recommendedName>
        <fullName evidence="6 7">Probable electron transfer flavoprotein subunit beta</fullName>
    </recommendedName>
</protein>
<dbReference type="SMART" id="SM00893">
    <property type="entry name" value="ETF"/>
    <property type="match status" value="1"/>
</dbReference>
<keyword evidence="4 7" id="KW-0249">Electron transport</keyword>
<evidence type="ECO:0000256" key="2">
    <source>
        <dbReference type="ARBA" id="ARBA00007557"/>
    </source>
</evidence>
<dbReference type="InterPro" id="IPR012255">
    <property type="entry name" value="ETF_b"/>
</dbReference>
<dbReference type="OrthoDB" id="276685at2759"/>
<dbReference type="GO" id="GO:0009055">
    <property type="term" value="F:electron transfer activity"/>
    <property type="evidence" value="ECO:0007669"/>
    <property type="project" value="InterPro"/>
</dbReference>
<dbReference type="Gene3D" id="3.40.50.620">
    <property type="entry name" value="HUPs"/>
    <property type="match status" value="1"/>
</dbReference>
<dbReference type="GO" id="GO:0009063">
    <property type="term" value="P:amino acid catabolic process"/>
    <property type="evidence" value="ECO:0007669"/>
    <property type="project" value="TreeGrafter"/>
</dbReference>
<evidence type="ECO:0000256" key="5">
    <source>
        <dbReference type="ARBA" id="ARBA00025416"/>
    </source>
</evidence>
<dbReference type="GO" id="GO:0033539">
    <property type="term" value="P:fatty acid beta-oxidation using acyl-CoA dehydrogenase"/>
    <property type="evidence" value="ECO:0007669"/>
    <property type="project" value="TreeGrafter"/>
</dbReference>
<comment type="function">
    <text evidence="5 7">The electron transfer flavoprotein serves as a specific electron acceptor for several dehydrogenases, including five acyl-CoA dehydrogenases, glutaryl-CoA and sarcosine dehydrogenase. It transfers the electrons to the main mitochondrial respiratory chain via ETF-ubiquinone oxidoreductase (ETF dehydrogenase).</text>
</comment>
<evidence type="ECO:0000256" key="6">
    <source>
        <dbReference type="ARBA" id="ARBA00070315"/>
    </source>
</evidence>
<organism evidence="9">
    <name type="scientific">Lichtheimia ramosa</name>
    <dbReference type="NCBI Taxonomy" id="688394"/>
    <lineage>
        <taxon>Eukaryota</taxon>
        <taxon>Fungi</taxon>
        <taxon>Fungi incertae sedis</taxon>
        <taxon>Mucoromycota</taxon>
        <taxon>Mucoromycotina</taxon>
        <taxon>Mucoromycetes</taxon>
        <taxon>Mucorales</taxon>
        <taxon>Lichtheimiaceae</taxon>
        <taxon>Lichtheimia</taxon>
    </lineage>
</organism>
<sequence>MSNPLRIFVPVKRVIDFAVKVRVNAAKTDVDRSVKHSMNPFDEIAVEEAVRIKEKQPKTEVVAVSCGSTKAQETLRTALAMGADRAVHVEIKDDSTLQPLAVAKLLQAVANKEEHKPDLFILGKQAIDDDSNQTGQMLAGLLNWPQATFASKVEIENQALKVTREIDGGLETVSTKMPAVVTTDLRLNEPRYASLPNIMKAKKKPLVKLTPEDLGVDISPRLQTLKVEEPAKRQGGRKVESVDELLDKLKTEAKVL</sequence>
<name>A0A077WBT7_9FUNG</name>
<evidence type="ECO:0000256" key="3">
    <source>
        <dbReference type="ARBA" id="ARBA00022448"/>
    </source>
</evidence>
<dbReference type="PANTHER" id="PTHR21294">
    <property type="entry name" value="ELECTRON TRANSFER FLAVOPROTEIN BETA-SUBUNIT"/>
    <property type="match status" value="1"/>
</dbReference>
<dbReference type="Pfam" id="PF01012">
    <property type="entry name" value="ETF"/>
    <property type="match status" value="1"/>
</dbReference>
<dbReference type="InterPro" id="IPR014729">
    <property type="entry name" value="Rossmann-like_a/b/a_fold"/>
</dbReference>
<dbReference type="GO" id="GO:0005759">
    <property type="term" value="C:mitochondrial matrix"/>
    <property type="evidence" value="ECO:0007669"/>
    <property type="project" value="UniProtKB-SubCell"/>
</dbReference>
<dbReference type="InterPro" id="IPR014730">
    <property type="entry name" value="ETF_a/b_N"/>
</dbReference>
<dbReference type="SUPFAM" id="SSF52402">
    <property type="entry name" value="Adenine nucleotide alpha hydrolases-like"/>
    <property type="match status" value="1"/>
</dbReference>
<dbReference type="AlphaFoldDB" id="A0A077WBT7"/>
<dbReference type="PROSITE" id="PS01065">
    <property type="entry name" value="ETF_BETA"/>
    <property type="match status" value="1"/>
</dbReference>
<dbReference type="PIRSF" id="PIRSF000090">
    <property type="entry name" value="Beta-ETF"/>
    <property type="match status" value="1"/>
</dbReference>
<dbReference type="EMBL" id="LK023316">
    <property type="protein sequence ID" value="CDS05201.1"/>
    <property type="molecule type" value="Genomic_DNA"/>
</dbReference>
<evidence type="ECO:0000256" key="1">
    <source>
        <dbReference type="ARBA" id="ARBA00004305"/>
    </source>
</evidence>
<keyword evidence="7" id="KW-0496">Mitochondrion</keyword>
<dbReference type="FunFam" id="3.40.50.620:FF:000011">
    <property type="entry name" value="Electron transfer flavoprotein subunit beta"/>
    <property type="match status" value="1"/>
</dbReference>
<dbReference type="PANTHER" id="PTHR21294:SF8">
    <property type="entry name" value="ELECTRON TRANSFER FLAVOPROTEIN SUBUNIT BETA"/>
    <property type="match status" value="1"/>
</dbReference>
<comment type="cofactor">
    <cofactor evidence="7">
        <name>AMP</name>
        <dbReference type="ChEBI" id="CHEBI:456215"/>
    </cofactor>
    <text evidence="7">Binds 1 AMP per subunit.</text>
</comment>
<dbReference type="InterPro" id="IPR033948">
    <property type="entry name" value="ETF_beta_N"/>
</dbReference>
<keyword evidence="3 7" id="KW-0813">Transport</keyword>
<comment type="subcellular location">
    <subcellularLocation>
        <location evidence="1 7">Mitochondrion matrix</location>
    </subcellularLocation>
</comment>
<feature type="domain" description="Electron transfer flavoprotein alpha/beta-subunit N-terminal" evidence="8">
    <location>
        <begin position="26"/>
        <end position="218"/>
    </location>
</feature>
<evidence type="ECO:0000259" key="8">
    <source>
        <dbReference type="SMART" id="SM00893"/>
    </source>
</evidence>
<gene>
    <name evidence="9" type="ORF">LRAMOSA07730</name>
</gene>
<evidence type="ECO:0000256" key="4">
    <source>
        <dbReference type="ARBA" id="ARBA00022982"/>
    </source>
</evidence>